<gene>
    <name evidence="10" type="ORF">NMOB1V02_LOCUS10308</name>
</gene>
<keyword evidence="9" id="KW-0472">Membrane</keyword>
<evidence type="ECO:0000256" key="2">
    <source>
        <dbReference type="ARBA" id="ARBA00008661"/>
    </source>
</evidence>
<sequence>MGVSKYIRKNDAAVIGSKTPRDAVDRKPGRKYSTTWNEYNEISYPYALRGMAYLVTKTHAVVVLAATLGAHPLNWDDRYITGIWAMKLGSRQIFWNSLLMDYKLRGCRPLQEWVDGNSTSMSTPAILCAKGPLYKPAFQKMLLMWNQTEVTVV</sequence>
<protein>
    <recommendedName>
        <fullName evidence="12">Hexosyltransferase</fullName>
    </recommendedName>
</protein>
<dbReference type="AlphaFoldDB" id="A0A7R9GJH6"/>
<dbReference type="InterPro" id="IPR002659">
    <property type="entry name" value="Glyco_trans_31"/>
</dbReference>
<accession>A0A7R9GJH6</accession>
<dbReference type="GO" id="GO:0000139">
    <property type="term" value="C:Golgi membrane"/>
    <property type="evidence" value="ECO:0007669"/>
    <property type="project" value="UniProtKB-SubCell"/>
</dbReference>
<keyword evidence="8" id="KW-0333">Golgi apparatus</keyword>
<evidence type="ECO:0000256" key="9">
    <source>
        <dbReference type="ARBA" id="ARBA00023136"/>
    </source>
</evidence>
<organism evidence="10">
    <name type="scientific">Notodromas monacha</name>
    <dbReference type="NCBI Taxonomy" id="399045"/>
    <lineage>
        <taxon>Eukaryota</taxon>
        <taxon>Metazoa</taxon>
        <taxon>Ecdysozoa</taxon>
        <taxon>Arthropoda</taxon>
        <taxon>Crustacea</taxon>
        <taxon>Oligostraca</taxon>
        <taxon>Ostracoda</taxon>
        <taxon>Podocopa</taxon>
        <taxon>Podocopida</taxon>
        <taxon>Cypridocopina</taxon>
        <taxon>Cypridoidea</taxon>
        <taxon>Cyprididae</taxon>
        <taxon>Notodromas</taxon>
    </lineage>
</organism>
<dbReference type="GO" id="GO:0016758">
    <property type="term" value="F:hexosyltransferase activity"/>
    <property type="evidence" value="ECO:0007669"/>
    <property type="project" value="InterPro"/>
</dbReference>
<name>A0A7R9GJH6_9CRUS</name>
<keyword evidence="5" id="KW-0812">Transmembrane</keyword>
<evidence type="ECO:0000256" key="1">
    <source>
        <dbReference type="ARBA" id="ARBA00004323"/>
    </source>
</evidence>
<keyword evidence="11" id="KW-1185">Reference proteome</keyword>
<comment type="subcellular location">
    <subcellularLocation>
        <location evidence="1">Golgi apparatus membrane</location>
        <topology evidence="1">Single-pass type II membrane protein</topology>
    </subcellularLocation>
</comment>
<keyword evidence="4" id="KW-0808">Transferase</keyword>
<evidence type="ECO:0000256" key="5">
    <source>
        <dbReference type="ARBA" id="ARBA00022692"/>
    </source>
</evidence>
<dbReference type="EMBL" id="CAJPEX010004177">
    <property type="protein sequence ID" value="CAG0922839.1"/>
    <property type="molecule type" value="Genomic_DNA"/>
</dbReference>
<evidence type="ECO:0008006" key="12">
    <source>
        <dbReference type="Google" id="ProtNLM"/>
    </source>
</evidence>
<comment type="similarity">
    <text evidence="2">Belongs to the glycosyltransferase 31 family.</text>
</comment>
<evidence type="ECO:0000313" key="11">
    <source>
        <dbReference type="Proteomes" id="UP000678499"/>
    </source>
</evidence>
<evidence type="ECO:0000256" key="7">
    <source>
        <dbReference type="ARBA" id="ARBA00022989"/>
    </source>
</evidence>
<evidence type="ECO:0000256" key="4">
    <source>
        <dbReference type="ARBA" id="ARBA00022679"/>
    </source>
</evidence>
<evidence type="ECO:0000256" key="3">
    <source>
        <dbReference type="ARBA" id="ARBA00022676"/>
    </source>
</evidence>
<evidence type="ECO:0000256" key="8">
    <source>
        <dbReference type="ARBA" id="ARBA00023034"/>
    </source>
</evidence>
<dbReference type="Pfam" id="PF01762">
    <property type="entry name" value="Galactosyl_T"/>
    <property type="match status" value="1"/>
</dbReference>
<keyword evidence="6" id="KW-0735">Signal-anchor</keyword>
<keyword evidence="7" id="KW-1133">Transmembrane helix</keyword>
<reference evidence="10" key="1">
    <citation type="submission" date="2020-11" db="EMBL/GenBank/DDBJ databases">
        <authorList>
            <person name="Tran Van P."/>
        </authorList>
    </citation>
    <scope>NUCLEOTIDE SEQUENCE</scope>
</reference>
<evidence type="ECO:0000313" key="10">
    <source>
        <dbReference type="EMBL" id="CAD7282687.1"/>
    </source>
</evidence>
<keyword evidence="3" id="KW-0328">Glycosyltransferase</keyword>
<dbReference type="EMBL" id="OA886214">
    <property type="protein sequence ID" value="CAD7282687.1"/>
    <property type="molecule type" value="Genomic_DNA"/>
</dbReference>
<dbReference type="Proteomes" id="UP000678499">
    <property type="component" value="Unassembled WGS sequence"/>
</dbReference>
<evidence type="ECO:0000256" key="6">
    <source>
        <dbReference type="ARBA" id="ARBA00022968"/>
    </source>
</evidence>
<proteinExistence type="inferred from homology"/>